<dbReference type="PANTHER" id="PTHR22883:SF203">
    <property type="entry name" value="PALMITOYLTRANSFERASE"/>
    <property type="match status" value="1"/>
</dbReference>
<evidence type="ECO:0000256" key="4">
    <source>
        <dbReference type="ARBA" id="ARBA00022989"/>
    </source>
</evidence>
<evidence type="ECO:0000259" key="9">
    <source>
        <dbReference type="Pfam" id="PF01529"/>
    </source>
</evidence>
<dbReference type="EMBL" id="GFXV01005507">
    <property type="protein sequence ID" value="MBW17312.1"/>
    <property type="molecule type" value="Transcribed_RNA"/>
</dbReference>
<protein>
    <recommendedName>
        <fullName evidence="7">Palmitoyltransferase</fullName>
        <ecNumber evidence="7">2.3.1.225</ecNumber>
    </recommendedName>
</protein>
<feature type="domain" description="Palmitoyltransferase DHHC" evidence="9">
    <location>
        <begin position="111"/>
        <end position="264"/>
    </location>
</feature>
<evidence type="ECO:0000256" key="6">
    <source>
        <dbReference type="ARBA" id="ARBA00023315"/>
    </source>
</evidence>
<dbReference type="PROSITE" id="PS50216">
    <property type="entry name" value="DHHC"/>
    <property type="match status" value="1"/>
</dbReference>
<name>A0A2H8TUR6_9HEMI</name>
<evidence type="ECO:0000256" key="3">
    <source>
        <dbReference type="ARBA" id="ARBA00022692"/>
    </source>
</evidence>
<dbReference type="GO" id="GO:0019706">
    <property type="term" value="F:protein-cysteine S-palmitoyltransferase activity"/>
    <property type="evidence" value="ECO:0007669"/>
    <property type="project" value="UniProtKB-EC"/>
</dbReference>
<sequence length="589" mass="64639">MTLCHSETRRKQRRVHGLQMPWHPQQVAGWLVLATFGACSFGVLLPGLGPDVYPVALFVLGSLFFLHVVSHVAALLIDPADPQLRATGDDARSSRKSVPELDKTKHAHVIENGKCHLCNIYTSGHRTKHCGSCNKCVEKFDHHCKWLNHCIGARNYVAFIVSVVSAVLACLVIVLVSSAELVIYNADPMHVEHYLRPMFGTNQTIQVNQLFSVSRLSVDRNVFVAVASVQCFLALVAMVLLLHLCVFHVYISALGITTYEYIRNYRRYPEFDSRNGAAALSSSSSLSDKNASMSSGCCGNAAGRKSVMARVYNSACCYGAVATGRRKRPSCGIHSNLNGASRNNQESGAHDDMTVETVESYGRGSGSSRLLQQPKDLDRTTRPEDREQQNAQPKCRYCLEKNRIRGDGARFFVLGKRRKGFCCCFQKPEPVFGRTAATAAAHHVKVPPSPFAVRRNRVIPTDGGQLSLVVDEWKSFNSGTLPALPHAAGHRQMQKITLKELGQVLAFVEQQPLKTKRRKIGSGNGQIKHSKSSSNLSPIHESGLSNPSTPQLKNRYPQTRPCSWLSSSPPAPPPPPPSSSSPHNTSKTA</sequence>
<dbReference type="OrthoDB" id="272303at2759"/>
<accession>A0A2H8TUR6</accession>
<comment type="domain">
    <text evidence="7">The DHHC domain is required for palmitoyltransferase activity.</text>
</comment>
<feature type="transmembrane region" description="Helical" evidence="7">
    <location>
        <begin position="55"/>
        <end position="77"/>
    </location>
</feature>
<comment type="catalytic activity">
    <reaction evidence="7">
        <text>L-cysteinyl-[protein] + hexadecanoyl-CoA = S-hexadecanoyl-L-cysteinyl-[protein] + CoA</text>
        <dbReference type="Rhea" id="RHEA:36683"/>
        <dbReference type="Rhea" id="RHEA-COMP:10131"/>
        <dbReference type="Rhea" id="RHEA-COMP:11032"/>
        <dbReference type="ChEBI" id="CHEBI:29950"/>
        <dbReference type="ChEBI" id="CHEBI:57287"/>
        <dbReference type="ChEBI" id="CHEBI:57379"/>
        <dbReference type="ChEBI" id="CHEBI:74151"/>
        <dbReference type="EC" id="2.3.1.225"/>
    </reaction>
</comment>
<dbReference type="GO" id="GO:0005783">
    <property type="term" value="C:endoplasmic reticulum"/>
    <property type="evidence" value="ECO:0007669"/>
    <property type="project" value="TreeGrafter"/>
</dbReference>
<feature type="region of interest" description="Disordered" evidence="8">
    <location>
        <begin position="514"/>
        <end position="589"/>
    </location>
</feature>
<feature type="transmembrane region" description="Helical" evidence="7">
    <location>
        <begin position="156"/>
        <end position="179"/>
    </location>
</feature>
<keyword evidence="5 7" id="KW-0472">Membrane</keyword>
<comment type="subcellular location">
    <subcellularLocation>
        <location evidence="1">Membrane</location>
        <topology evidence="1">Multi-pass membrane protein</topology>
    </subcellularLocation>
</comment>
<dbReference type="GO" id="GO:0006612">
    <property type="term" value="P:protein targeting to membrane"/>
    <property type="evidence" value="ECO:0007669"/>
    <property type="project" value="TreeGrafter"/>
</dbReference>
<proteinExistence type="inferred from homology"/>
<feature type="transmembrane region" description="Helical" evidence="7">
    <location>
        <begin position="222"/>
        <end position="251"/>
    </location>
</feature>
<keyword evidence="2 7" id="KW-0808">Transferase</keyword>
<reference evidence="10" key="1">
    <citation type="submission" date="2017-10" db="EMBL/GenBank/DDBJ databases">
        <title>Transcriptome Assembly of Sugarcane Aphid Adults.</title>
        <authorList>
            <person name="Scully E.D."/>
            <person name="Palmer N.A."/>
            <person name="Geib S.M."/>
            <person name="Sarath G."/>
            <person name="Sattler S.E."/>
        </authorList>
    </citation>
    <scope>NUCLEOTIDE SEQUENCE</scope>
    <source>
        <tissue evidence="10">Whole body</tissue>
    </source>
</reference>
<dbReference type="Pfam" id="PF01529">
    <property type="entry name" value="DHHC"/>
    <property type="match status" value="1"/>
</dbReference>
<comment type="similarity">
    <text evidence="7">Belongs to the DHHC palmitoyltransferase family.</text>
</comment>
<gene>
    <name evidence="10" type="primary">Zdhhc11_0</name>
</gene>
<evidence type="ECO:0000313" key="10">
    <source>
        <dbReference type="EMBL" id="MBW17312.1"/>
    </source>
</evidence>
<evidence type="ECO:0000256" key="1">
    <source>
        <dbReference type="ARBA" id="ARBA00004141"/>
    </source>
</evidence>
<dbReference type="GO" id="GO:0005794">
    <property type="term" value="C:Golgi apparatus"/>
    <property type="evidence" value="ECO:0007669"/>
    <property type="project" value="TreeGrafter"/>
</dbReference>
<evidence type="ECO:0000256" key="8">
    <source>
        <dbReference type="SAM" id="MobiDB-lite"/>
    </source>
</evidence>
<dbReference type="InterPro" id="IPR039859">
    <property type="entry name" value="PFA4/ZDH16/20/ERF2-like"/>
</dbReference>
<evidence type="ECO:0000256" key="5">
    <source>
        <dbReference type="ARBA" id="ARBA00023136"/>
    </source>
</evidence>
<keyword evidence="3 7" id="KW-0812">Transmembrane</keyword>
<organism evidence="10">
    <name type="scientific">Melanaphis sacchari</name>
    <dbReference type="NCBI Taxonomy" id="742174"/>
    <lineage>
        <taxon>Eukaryota</taxon>
        <taxon>Metazoa</taxon>
        <taxon>Ecdysozoa</taxon>
        <taxon>Arthropoda</taxon>
        <taxon>Hexapoda</taxon>
        <taxon>Insecta</taxon>
        <taxon>Pterygota</taxon>
        <taxon>Neoptera</taxon>
        <taxon>Paraneoptera</taxon>
        <taxon>Hemiptera</taxon>
        <taxon>Sternorrhyncha</taxon>
        <taxon>Aphidomorpha</taxon>
        <taxon>Aphidoidea</taxon>
        <taxon>Aphididae</taxon>
        <taxon>Aphidini</taxon>
        <taxon>Melanaphis</taxon>
    </lineage>
</organism>
<feature type="compositionally biased region" description="Pro residues" evidence="8">
    <location>
        <begin position="569"/>
        <end position="579"/>
    </location>
</feature>
<dbReference type="InterPro" id="IPR001594">
    <property type="entry name" value="Palmitoyltrfase_DHHC"/>
</dbReference>
<keyword evidence="4 7" id="KW-1133">Transmembrane helix</keyword>
<feature type="compositionally biased region" description="Polar residues" evidence="8">
    <location>
        <begin position="532"/>
        <end position="565"/>
    </location>
</feature>
<dbReference type="AlphaFoldDB" id="A0A2H8TUR6"/>
<dbReference type="EC" id="2.3.1.225" evidence="7"/>
<feature type="transmembrane region" description="Helical" evidence="7">
    <location>
        <begin position="27"/>
        <end position="49"/>
    </location>
</feature>
<feature type="region of interest" description="Disordered" evidence="8">
    <location>
        <begin position="359"/>
        <end position="392"/>
    </location>
</feature>
<evidence type="ECO:0000256" key="2">
    <source>
        <dbReference type="ARBA" id="ARBA00022679"/>
    </source>
</evidence>
<evidence type="ECO:0000256" key="7">
    <source>
        <dbReference type="RuleBase" id="RU079119"/>
    </source>
</evidence>
<dbReference type="GO" id="GO:0016020">
    <property type="term" value="C:membrane"/>
    <property type="evidence" value="ECO:0007669"/>
    <property type="project" value="UniProtKB-SubCell"/>
</dbReference>
<feature type="compositionally biased region" description="Basic and acidic residues" evidence="8">
    <location>
        <begin position="375"/>
        <end position="388"/>
    </location>
</feature>
<keyword evidence="6 7" id="KW-0012">Acyltransferase</keyword>
<dbReference type="PANTHER" id="PTHR22883">
    <property type="entry name" value="ZINC FINGER DHHC DOMAIN CONTAINING PROTEIN"/>
    <property type="match status" value="1"/>
</dbReference>